<feature type="region of interest" description="Disordered" evidence="1">
    <location>
        <begin position="1"/>
        <end position="27"/>
    </location>
</feature>
<name>A0A0J9WSZ4_FUSO4</name>
<organism evidence="2 3">
    <name type="scientific">Fusarium oxysporum f. sp. lycopersici (strain 4287 / CBS 123668 / FGSC 9935 / NRRL 34936)</name>
    <name type="common">Fusarium vascular wilt of tomato</name>
    <dbReference type="NCBI Taxonomy" id="426428"/>
    <lineage>
        <taxon>Eukaryota</taxon>
        <taxon>Fungi</taxon>
        <taxon>Dikarya</taxon>
        <taxon>Ascomycota</taxon>
        <taxon>Pezizomycotina</taxon>
        <taxon>Sordariomycetes</taxon>
        <taxon>Hypocreomycetidae</taxon>
        <taxon>Hypocreales</taxon>
        <taxon>Nectriaceae</taxon>
        <taxon>Fusarium</taxon>
        <taxon>Fusarium oxysporum species complex</taxon>
    </lineage>
</organism>
<dbReference type="Proteomes" id="UP000009097">
    <property type="component" value="Unassembled WGS sequence"/>
</dbReference>
<accession>A0A0J9WSZ4</accession>
<dbReference type="EMBL" id="DS231715">
    <property type="protein sequence ID" value="KNB15137.1"/>
    <property type="molecule type" value="Genomic_DNA"/>
</dbReference>
<dbReference type="KEGG" id="fox:FOXG_21263"/>
<gene>
    <name evidence="2" type="ORF">FOXG_21263</name>
</gene>
<dbReference type="VEuPathDB" id="FungiDB:FOXG_21263"/>
<sequence>MTEQLGTNETTRNDLGPPGEAPLAPPRSFLGLDFAPAMTALQTSTIYLPTLTGNFLCLRCYHNHSQFTYNHGEQSDEHPSVQGQSQSRGAAGPFNVFPCFISFLGHGSPSCKLSQFVTVTPRAQRRYQPRQQITIDRPWEMSNPACLVTQDHRSHASNSNKD</sequence>
<dbReference type="AlphaFoldDB" id="A0A0J9WSZ4"/>
<evidence type="ECO:0000313" key="3">
    <source>
        <dbReference type="Proteomes" id="UP000009097"/>
    </source>
</evidence>
<dbReference type="RefSeq" id="XP_018253182.1">
    <property type="nucleotide sequence ID" value="XM_018401585.1"/>
</dbReference>
<evidence type="ECO:0000313" key="2">
    <source>
        <dbReference type="EMBL" id="KNB15137.1"/>
    </source>
</evidence>
<dbReference type="GeneID" id="28961969"/>
<feature type="compositionally biased region" description="Polar residues" evidence="1">
    <location>
        <begin position="1"/>
        <end position="10"/>
    </location>
</feature>
<protein>
    <submittedName>
        <fullName evidence="2">Uncharacterized protein</fullName>
    </submittedName>
</protein>
<reference evidence="2" key="1">
    <citation type="submission" date="2007-04" db="EMBL/GenBank/DDBJ databases">
        <authorList>
            <consortium name="The Broad Institute Genome Sequencing Platform"/>
            <person name="Birren B."/>
            <person name="Lander E."/>
            <person name="Galagan J."/>
            <person name="Nusbaum C."/>
            <person name="Devon K."/>
            <person name="Ma L.-J."/>
            <person name="Jaffe D."/>
            <person name="Butler J."/>
            <person name="Alvarez P."/>
            <person name="Gnerre S."/>
            <person name="Grabherr M."/>
            <person name="Kleber M."/>
            <person name="Mauceli E."/>
            <person name="Brockman W."/>
            <person name="MacCallum I.A."/>
            <person name="Young S."/>
            <person name="LaButti K."/>
            <person name="DeCaprio D."/>
            <person name="Crawford M."/>
            <person name="Koehrsen M."/>
            <person name="Engels R."/>
            <person name="Montgomery P."/>
            <person name="Pearson M."/>
            <person name="Howarth C."/>
            <person name="Larson L."/>
            <person name="White J."/>
            <person name="O'Leary S."/>
            <person name="Kodira C."/>
            <person name="Zeng Q."/>
            <person name="Yandava C."/>
            <person name="Alvarado L."/>
            <person name="Kistler C."/>
            <person name="Shim W.-B."/>
            <person name="Kang S."/>
            <person name="Woloshuk C."/>
        </authorList>
    </citation>
    <scope>NUCLEOTIDE SEQUENCE</scope>
    <source>
        <strain evidence="2">4287</strain>
    </source>
</reference>
<proteinExistence type="predicted"/>
<evidence type="ECO:0000256" key="1">
    <source>
        <dbReference type="SAM" id="MobiDB-lite"/>
    </source>
</evidence>
<reference evidence="2" key="2">
    <citation type="journal article" date="2010" name="Nature">
        <title>Comparative genomics reveals mobile pathogenicity chromosomes in Fusarium.</title>
        <authorList>
            <person name="Ma L.J."/>
            <person name="van der Does H.C."/>
            <person name="Borkovich K.A."/>
            <person name="Coleman J.J."/>
            <person name="Daboussi M.J."/>
            <person name="Di Pietro A."/>
            <person name="Dufresne M."/>
            <person name="Freitag M."/>
            <person name="Grabherr M."/>
            <person name="Henrissat B."/>
            <person name="Houterman P.M."/>
            <person name="Kang S."/>
            <person name="Shim W.B."/>
            <person name="Woloshuk C."/>
            <person name="Xie X."/>
            <person name="Xu J.R."/>
            <person name="Antoniw J."/>
            <person name="Baker S.E."/>
            <person name="Bluhm B.H."/>
            <person name="Breakspear A."/>
            <person name="Brown D.W."/>
            <person name="Butchko R.A."/>
            <person name="Chapman S."/>
            <person name="Coulson R."/>
            <person name="Coutinho P.M."/>
            <person name="Danchin E.G."/>
            <person name="Diener A."/>
            <person name="Gale L.R."/>
            <person name="Gardiner D.M."/>
            <person name="Goff S."/>
            <person name="Hammond-Kosack K.E."/>
            <person name="Hilburn K."/>
            <person name="Hua-Van A."/>
            <person name="Jonkers W."/>
            <person name="Kazan K."/>
            <person name="Kodira C.D."/>
            <person name="Koehrsen M."/>
            <person name="Kumar L."/>
            <person name="Lee Y.H."/>
            <person name="Li L."/>
            <person name="Manners J.M."/>
            <person name="Miranda-Saavedra D."/>
            <person name="Mukherjee M."/>
            <person name="Park G."/>
            <person name="Park J."/>
            <person name="Park S.Y."/>
            <person name="Proctor R.H."/>
            <person name="Regev A."/>
            <person name="Ruiz-Roldan M.C."/>
            <person name="Sain D."/>
            <person name="Sakthikumar S."/>
            <person name="Sykes S."/>
            <person name="Schwartz D.C."/>
            <person name="Turgeon B.G."/>
            <person name="Wapinski I."/>
            <person name="Yoder O."/>
            <person name="Young S."/>
            <person name="Zeng Q."/>
            <person name="Zhou S."/>
            <person name="Galagan J."/>
            <person name="Cuomo C.A."/>
            <person name="Kistler H.C."/>
            <person name="Rep M."/>
        </authorList>
    </citation>
    <scope>NUCLEOTIDE SEQUENCE [LARGE SCALE GENOMIC DNA]</scope>
    <source>
        <strain evidence="2">4287</strain>
    </source>
</reference>